<evidence type="ECO:0000259" key="1">
    <source>
        <dbReference type="Pfam" id="PF12680"/>
    </source>
</evidence>
<dbReference type="AlphaFoldDB" id="A0A919L3G8"/>
<evidence type="ECO:0000313" key="3">
    <source>
        <dbReference type="Proteomes" id="UP000617734"/>
    </source>
</evidence>
<accession>A0A919L3G8</accession>
<dbReference type="EMBL" id="BNBO01000052">
    <property type="protein sequence ID" value="GHH81326.1"/>
    <property type="molecule type" value="Genomic_DNA"/>
</dbReference>
<reference evidence="2" key="2">
    <citation type="submission" date="2020-09" db="EMBL/GenBank/DDBJ databases">
        <authorList>
            <person name="Sun Q."/>
            <person name="Ohkuma M."/>
        </authorList>
    </citation>
    <scope>NUCLEOTIDE SEQUENCE</scope>
    <source>
        <strain evidence="2">JCM 4646</strain>
    </source>
</reference>
<dbReference type="Pfam" id="PF12680">
    <property type="entry name" value="SnoaL_2"/>
    <property type="match status" value="1"/>
</dbReference>
<proteinExistence type="predicted"/>
<name>A0A919L3G8_9ACTN</name>
<dbReference type="SUPFAM" id="SSF54427">
    <property type="entry name" value="NTF2-like"/>
    <property type="match status" value="1"/>
</dbReference>
<comment type="caution">
    <text evidence="2">The sequence shown here is derived from an EMBL/GenBank/DDBJ whole genome shotgun (WGS) entry which is preliminary data.</text>
</comment>
<keyword evidence="3" id="KW-1185">Reference proteome</keyword>
<dbReference type="InterPro" id="IPR037401">
    <property type="entry name" value="SnoaL-like"/>
</dbReference>
<feature type="domain" description="SnoaL-like" evidence="1">
    <location>
        <begin position="10"/>
        <end position="114"/>
    </location>
</feature>
<gene>
    <name evidence="2" type="ORF">GCM10018781_63730</name>
</gene>
<dbReference type="InterPro" id="IPR032710">
    <property type="entry name" value="NTF2-like_dom_sf"/>
</dbReference>
<organism evidence="2 3">
    <name type="scientific">Kitasatospora indigofera</name>
    <dbReference type="NCBI Taxonomy" id="67307"/>
    <lineage>
        <taxon>Bacteria</taxon>
        <taxon>Bacillati</taxon>
        <taxon>Actinomycetota</taxon>
        <taxon>Actinomycetes</taxon>
        <taxon>Kitasatosporales</taxon>
        <taxon>Streptomycetaceae</taxon>
        <taxon>Kitasatospora</taxon>
    </lineage>
</organism>
<dbReference type="Gene3D" id="3.10.450.50">
    <property type="match status" value="1"/>
</dbReference>
<protein>
    <recommendedName>
        <fullName evidence="1">SnoaL-like domain-containing protein</fullName>
    </recommendedName>
</protein>
<evidence type="ECO:0000313" key="2">
    <source>
        <dbReference type="EMBL" id="GHH81326.1"/>
    </source>
</evidence>
<sequence length="131" mass="14415">MAEHPHVALVRRGYEAFSRGDMQTMSEIIAKDATHHVPGTHTLSGDYKGLDAVLGYYQQLGLQTAGTFRVELQRLFVDGRGHVMSVHRATATRGGHSLDAMGGIMFRIIGEKVTDLDECVEDLEIADGFWA</sequence>
<dbReference type="RefSeq" id="WP_190214383.1">
    <property type="nucleotide sequence ID" value="NZ_BNBO01000052.1"/>
</dbReference>
<reference evidence="2" key="1">
    <citation type="journal article" date="2014" name="Int. J. Syst. Evol. Microbiol.">
        <title>Complete genome sequence of Corynebacterium casei LMG S-19264T (=DSM 44701T), isolated from a smear-ripened cheese.</title>
        <authorList>
            <consortium name="US DOE Joint Genome Institute (JGI-PGF)"/>
            <person name="Walter F."/>
            <person name="Albersmeier A."/>
            <person name="Kalinowski J."/>
            <person name="Ruckert C."/>
        </authorList>
    </citation>
    <scope>NUCLEOTIDE SEQUENCE</scope>
    <source>
        <strain evidence="2">JCM 4646</strain>
    </source>
</reference>
<dbReference type="GeneID" id="95356674"/>
<dbReference type="Proteomes" id="UP000617734">
    <property type="component" value="Unassembled WGS sequence"/>
</dbReference>